<dbReference type="EMBL" id="JAUSTT010000010">
    <property type="protein sequence ID" value="MDQ0176126.1"/>
    <property type="molecule type" value="Genomic_DNA"/>
</dbReference>
<evidence type="ECO:0000256" key="1">
    <source>
        <dbReference type="SAM" id="MobiDB-lite"/>
    </source>
</evidence>
<sequence length="119" mass="13555">MVKKSYNNEKESFNINLNGKPFDKDSKLSKEEMNELLTQLNHGLGKMMNKMGVNLHQVIQDTNNHLMEKNSADKVKFKAAKDRPVVETLKQDGKMKVKLDGETLLDIDLSNVDALENDH</sequence>
<dbReference type="Proteomes" id="UP001223586">
    <property type="component" value="Unassembled WGS sequence"/>
</dbReference>
<protein>
    <submittedName>
        <fullName evidence="2">Uncharacterized protein</fullName>
    </submittedName>
</protein>
<accession>A0ABT9WS60</accession>
<proteinExistence type="predicted"/>
<keyword evidence="3" id="KW-1185">Reference proteome</keyword>
<dbReference type="RefSeq" id="WP_307229029.1">
    <property type="nucleotide sequence ID" value="NZ_JAUSTT010000010.1"/>
</dbReference>
<feature type="region of interest" description="Disordered" evidence="1">
    <location>
        <begin position="1"/>
        <end position="23"/>
    </location>
</feature>
<gene>
    <name evidence="2" type="ORF">J2S08_001962</name>
</gene>
<evidence type="ECO:0000313" key="3">
    <source>
        <dbReference type="Proteomes" id="UP001223586"/>
    </source>
</evidence>
<evidence type="ECO:0000313" key="2">
    <source>
        <dbReference type="EMBL" id="MDQ0176126.1"/>
    </source>
</evidence>
<reference evidence="2 3" key="1">
    <citation type="submission" date="2023-07" db="EMBL/GenBank/DDBJ databases">
        <title>Genomic Encyclopedia of Type Strains, Phase IV (KMG-IV): sequencing the most valuable type-strain genomes for metagenomic binning, comparative biology and taxonomic classification.</title>
        <authorList>
            <person name="Goeker M."/>
        </authorList>
    </citation>
    <scope>NUCLEOTIDE SEQUENCE [LARGE SCALE GENOMIC DNA]</scope>
    <source>
        <strain evidence="2 3">DSM 23837</strain>
    </source>
</reference>
<name>A0ABT9WS60_9BACI</name>
<feature type="compositionally biased region" description="Basic and acidic residues" evidence="1">
    <location>
        <begin position="1"/>
        <end position="12"/>
    </location>
</feature>
<comment type="caution">
    <text evidence="2">The sequence shown here is derived from an EMBL/GenBank/DDBJ whole genome shotgun (WGS) entry which is preliminary data.</text>
</comment>
<organism evidence="2 3">
    <name type="scientific">Bacillus chungangensis</name>
    <dbReference type="NCBI Taxonomy" id="587633"/>
    <lineage>
        <taxon>Bacteria</taxon>
        <taxon>Bacillati</taxon>
        <taxon>Bacillota</taxon>
        <taxon>Bacilli</taxon>
        <taxon>Bacillales</taxon>
        <taxon>Bacillaceae</taxon>
        <taxon>Bacillus</taxon>
    </lineage>
</organism>